<evidence type="ECO:0000313" key="3">
    <source>
        <dbReference type="Proteomes" id="UP000663824"/>
    </source>
</evidence>
<dbReference type="AlphaFoldDB" id="A0A816QT76"/>
<evidence type="ECO:0000313" key="2">
    <source>
        <dbReference type="EMBL" id="CAF2066019.1"/>
    </source>
</evidence>
<dbReference type="Proteomes" id="UP000663824">
    <property type="component" value="Unassembled WGS sequence"/>
</dbReference>
<gene>
    <name evidence="2" type="ORF">MBJ925_LOCUS15801</name>
</gene>
<feature type="transmembrane region" description="Helical" evidence="1">
    <location>
        <begin position="55"/>
        <end position="79"/>
    </location>
</feature>
<sequence>CDNKVIGSLTLINNDTKYFDTSKVLLGILGRSVSFAIANGAFYSDDSLSMEPPCIFDLFTACMFFFIGKSILIAIYWFMVTSTARFTEITVSCILQRYRTFNQSILGKFAYSEIVNPITSLINSITDDFDLFIALFISRTQFLLFLYYALGVRIGHDAILSDKQCLTDPQFVTIGDHVRFNMGACIQCHTFEQRFFKVAPAITHHSSVLMSASLVFPGSTLDGRNRLLALTLVLKNDRLPYNTHCSGVLAQKLQ</sequence>
<name>A0A816QT76_9BILA</name>
<dbReference type="SUPFAM" id="SSF51161">
    <property type="entry name" value="Trimeric LpxA-like enzymes"/>
    <property type="match status" value="1"/>
</dbReference>
<protein>
    <submittedName>
        <fullName evidence="2">Uncharacterized protein</fullName>
    </submittedName>
</protein>
<dbReference type="InterPro" id="IPR011004">
    <property type="entry name" value="Trimer_LpxA-like_sf"/>
</dbReference>
<organism evidence="2 3">
    <name type="scientific">Rotaria magnacalcarata</name>
    <dbReference type="NCBI Taxonomy" id="392030"/>
    <lineage>
        <taxon>Eukaryota</taxon>
        <taxon>Metazoa</taxon>
        <taxon>Spiralia</taxon>
        <taxon>Gnathifera</taxon>
        <taxon>Rotifera</taxon>
        <taxon>Eurotatoria</taxon>
        <taxon>Bdelloidea</taxon>
        <taxon>Philodinida</taxon>
        <taxon>Philodinidae</taxon>
        <taxon>Rotaria</taxon>
    </lineage>
</organism>
<keyword evidence="1" id="KW-0472">Membrane</keyword>
<proteinExistence type="predicted"/>
<keyword evidence="1" id="KW-0812">Transmembrane</keyword>
<evidence type="ECO:0000256" key="1">
    <source>
        <dbReference type="SAM" id="Phobius"/>
    </source>
</evidence>
<feature type="transmembrane region" description="Helical" evidence="1">
    <location>
        <begin position="24"/>
        <end position="43"/>
    </location>
</feature>
<accession>A0A816QT76</accession>
<dbReference type="EMBL" id="CAJNRE010007517">
    <property type="protein sequence ID" value="CAF2066019.1"/>
    <property type="molecule type" value="Genomic_DNA"/>
</dbReference>
<reference evidence="2" key="1">
    <citation type="submission" date="2021-02" db="EMBL/GenBank/DDBJ databases">
        <authorList>
            <person name="Nowell W R."/>
        </authorList>
    </citation>
    <scope>NUCLEOTIDE SEQUENCE</scope>
</reference>
<feature type="non-terminal residue" evidence="2">
    <location>
        <position position="1"/>
    </location>
</feature>
<keyword evidence="1" id="KW-1133">Transmembrane helix</keyword>
<comment type="caution">
    <text evidence="2">The sequence shown here is derived from an EMBL/GenBank/DDBJ whole genome shotgun (WGS) entry which is preliminary data.</text>
</comment>